<comment type="caution">
    <text evidence="1">The sequence shown here is derived from an EMBL/GenBank/DDBJ whole genome shotgun (WGS) entry which is preliminary data.</text>
</comment>
<evidence type="ECO:0000313" key="1">
    <source>
        <dbReference type="EMBL" id="TRW47580.1"/>
    </source>
</evidence>
<evidence type="ECO:0000313" key="2">
    <source>
        <dbReference type="Proteomes" id="UP000318693"/>
    </source>
</evidence>
<dbReference type="RefSeq" id="WP_143416534.1">
    <property type="nucleotide sequence ID" value="NZ_VJXR01000001.1"/>
</dbReference>
<gene>
    <name evidence="1" type="ORF">FJ693_00270</name>
</gene>
<keyword evidence="2" id="KW-1185">Reference proteome</keyword>
<reference evidence="1 2" key="1">
    <citation type="submission" date="2019-07" db="EMBL/GenBank/DDBJ databases">
        <title>Georgenia wutianyii sp. nov. and Georgenia *** sp. nov. isolated from plateau pika (Ochotona curzoniae) in the Qinghai-Tibet plateau of China.</title>
        <authorList>
            <person name="Tian Z."/>
        </authorList>
    </citation>
    <scope>NUCLEOTIDE SEQUENCE [LARGE SCALE GENOMIC DNA]</scope>
    <source>
        <strain evidence="1 2">Z446</strain>
    </source>
</reference>
<dbReference type="Gene3D" id="3.30.530.20">
    <property type="match status" value="1"/>
</dbReference>
<dbReference type="EMBL" id="VJXR01000001">
    <property type="protein sequence ID" value="TRW47580.1"/>
    <property type="molecule type" value="Genomic_DNA"/>
</dbReference>
<proteinExistence type="predicted"/>
<accession>A0A552WXM3</accession>
<dbReference type="InterPro" id="IPR023393">
    <property type="entry name" value="START-like_dom_sf"/>
</dbReference>
<sequence length="150" mass="16748">MPADDPNAHIASVQVAVPHDVAFEFMSSGLNQKYWALGSWDRQDEGDGVFSGTSLWDGSKLFIKLKSYPELGLVDFYTGASPDGLRRLVQARIVPGAELGRDPETCVITLVTWRGARPTDEAWQRTYHAFKTEIHLIKGRLENTFPEALQ</sequence>
<dbReference type="AlphaFoldDB" id="A0A552WXM3"/>
<name>A0A552WXM3_9MICO</name>
<evidence type="ECO:0008006" key="3">
    <source>
        <dbReference type="Google" id="ProtNLM"/>
    </source>
</evidence>
<dbReference type="Proteomes" id="UP000318693">
    <property type="component" value="Unassembled WGS sequence"/>
</dbReference>
<protein>
    <recommendedName>
        <fullName evidence="3">SRPBCC family protein</fullName>
    </recommendedName>
</protein>
<organism evidence="1 2">
    <name type="scientific">Georgenia yuyongxinii</name>
    <dbReference type="NCBI Taxonomy" id="2589797"/>
    <lineage>
        <taxon>Bacteria</taxon>
        <taxon>Bacillati</taxon>
        <taxon>Actinomycetota</taxon>
        <taxon>Actinomycetes</taxon>
        <taxon>Micrococcales</taxon>
        <taxon>Bogoriellaceae</taxon>
        <taxon>Georgenia</taxon>
    </lineage>
</organism>